<evidence type="ECO:0008006" key="4">
    <source>
        <dbReference type="Google" id="ProtNLM"/>
    </source>
</evidence>
<dbReference type="Proteomes" id="UP000679950">
    <property type="component" value="Unassembled WGS sequence"/>
</dbReference>
<dbReference type="Pfam" id="PF21172">
    <property type="entry name" value="CueP"/>
    <property type="match status" value="1"/>
</dbReference>
<feature type="signal peptide" evidence="1">
    <location>
        <begin position="1"/>
        <end position="22"/>
    </location>
</feature>
<keyword evidence="3" id="KW-1185">Reference proteome</keyword>
<evidence type="ECO:0000313" key="2">
    <source>
        <dbReference type="EMBL" id="GIN59163.1"/>
    </source>
</evidence>
<name>A0ABQ4KML1_9BACI</name>
<accession>A0ABQ4KML1</accession>
<dbReference type="RefSeq" id="WP_212967093.1">
    <property type="nucleotide sequence ID" value="NZ_BORB01000037.1"/>
</dbReference>
<gene>
    <name evidence="2" type="ORF">J8TS2_34820</name>
</gene>
<reference evidence="2 3" key="1">
    <citation type="submission" date="2021-03" db="EMBL/GenBank/DDBJ databases">
        <title>Antimicrobial resistance genes in bacteria isolated from Japanese honey, and their potential for conferring macrolide and lincosamide resistance in the American foulbrood pathogen Paenibacillus larvae.</title>
        <authorList>
            <person name="Okamoto M."/>
            <person name="Kumagai M."/>
            <person name="Kanamori H."/>
            <person name="Takamatsu D."/>
        </authorList>
    </citation>
    <scope>NUCLEOTIDE SEQUENCE [LARGE SCALE GENOMIC DNA]</scope>
    <source>
        <strain evidence="2 3">J8TS2</strain>
    </source>
</reference>
<protein>
    <recommendedName>
        <fullName evidence="4">CueP family metal-binding protein</fullName>
    </recommendedName>
</protein>
<dbReference type="InterPro" id="IPR047808">
    <property type="entry name" value="CueP-like"/>
</dbReference>
<dbReference type="NCBIfam" id="NF038094">
    <property type="entry name" value="CueP_fam"/>
    <property type="match status" value="1"/>
</dbReference>
<proteinExistence type="predicted"/>
<keyword evidence="1" id="KW-0732">Signal</keyword>
<dbReference type="Gene3D" id="2.60.40.3700">
    <property type="match status" value="1"/>
</dbReference>
<sequence>MKRTIFSVIGLVAVALSVYFFATTNNRNTPEEGVTQDIKELVHDYSVGNIKDQSASITSTKLIVTDSDERQLTYDLPEDDFFVSIAPYISQTHPCANHSLTGCRGEMANKEFNVFIEDMEGNIVMDQTLKSQSNGFIDLWLPRDKTYRIKIAHGGKTVESELSTFENDNTCITTMQLTENKTA</sequence>
<evidence type="ECO:0000313" key="3">
    <source>
        <dbReference type="Proteomes" id="UP000679950"/>
    </source>
</evidence>
<feature type="chain" id="PRO_5046418483" description="CueP family metal-binding protein" evidence="1">
    <location>
        <begin position="23"/>
        <end position="183"/>
    </location>
</feature>
<dbReference type="EMBL" id="BORB01000037">
    <property type="protein sequence ID" value="GIN59163.1"/>
    <property type="molecule type" value="Genomic_DNA"/>
</dbReference>
<evidence type="ECO:0000256" key="1">
    <source>
        <dbReference type="SAM" id="SignalP"/>
    </source>
</evidence>
<comment type="caution">
    <text evidence="2">The sequence shown here is derived from an EMBL/GenBank/DDBJ whole genome shotgun (WGS) entry which is preliminary data.</text>
</comment>
<organism evidence="2 3">
    <name type="scientific">Lederbergia ruris</name>
    <dbReference type="NCBI Taxonomy" id="217495"/>
    <lineage>
        <taxon>Bacteria</taxon>
        <taxon>Bacillati</taxon>
        <taxon>Bacillota</taxon>
        <taxon>Bacilli</taxon>
        <taxon>Bacillales</taxon>
        <taxon>Bacillaceae</taxon>
        <taxon>Lederbergia</taxon>
    </lineage>
</organism>